<dbReference type="AlphaFoldDB" id="A0A9Q0R665"/>
<gene>
    <name evidence="7" type="ORF">M0811_02715</name>
</gene>
<dbReference type="EMBL" id="JAPDFW010000114">
    <property type="protein sequence ID" value="KAJ5068772.1"/>
    <property type="molecule type" value="Genomic_DNA"/>
</dbReference>
<proteinExistence type="predicted"/>
<dbReference type="PROSITE" id="PS51477">
    <property type="entry name" value="PAH"/>
    <property type="match status" value="1"/>
</dbReference>
<feature type="compositionally biased region" description="Basic and acidic residues" evidence="5">
    <location>
        <begin position="141"/>
        <end position="157"/>
    </location>
</feature>
<evidence type="ECO:0000256" key="4">
    <source>
        <dbReference type="SAM" id="Coils"/>
    </source>
</evidence>
<dbReference type="PANTHER" id="PTHR47383">
    <property type="entry name" value="OS03G0659800 PROTEIN"/>
    <property type="match status" value="1"/>
</dbReference>
<dbReference type="GO" id="GO:0005634">
    <property type="term" value="C:nucleus"/>
    <property type="evidence" value="ECO:0007669"/>
    <property type="project" value="UniProtKB-SubCell"/>
</dbReference>
<organism evidence="7 8">
    <name type="scientific">Anaeramoeba ignava</name>
    <name type="common">Anaerobic marine amoeba</name>
    <dbReference type="NCBI Taxonomy" id="1746090"/>
    <lineage>
        <taxon>Eukaryota</taxon>
        <taxon>Metamonada</taxon>
        <taxon>Anaeramoebidae</taxon>
        <taxon>Anaeramoeba</taxon>
    </lineage>
</organism>
<protein>
    <recommendedName>
        <fullName evidence="6">At4g15545-like C-terminal domain-containing protein</fullName>
    </recommendedName>
</protein>
<comment type="caution">
    <text evidence="7">The sequence shown here is derived from an EMBL/GenBank/DDBJ whole genome shotgun (WGS) entry which is preliminary data.</text>
</comment>
<evidence type="ECO:0000256" key="3">
    <source>
        <dbReference type="PROSITE-ProRule" id="PRU00810"/>
    </source>
</evidence>
<evidence type="ECO:0000259" key="6">
    <source>
        <dbReference type="Pfam" id="PF25972"/>
    </source>
</evidence>
<dbReference type="GO" id="GO:0006355">
    <property type="term" value="P:regulation of DNA-templated transcription"/>
    <property type="evidence" value="ECO:0007669"/>
    <property type="project" value="InterPro"/>
</dbReference>
<dbReference type="SUPFAM" id="SSF47762">
    <property type="entry name" value="PAH2 domain"/>
    <property type="match status" value="1"/>
</dbReference>
<sequence>MNELNLPSNPQQKFETGIEIIRSAFTDQIRALEAERQRLYSTIGEKDQEILKLKAQNKQSEEQANFLQNELRNLSAKQQDFEQKNAHQDEIIRKLRNSLAKLLGFKKAIIETVEFEEGIKISQEDEDSDEKPHPNFTAKRNLQENFEKESLPKKKEVNNSIFTNKTQSNYTFSKQTPLRPSDLRSKDPLNQSMSLLERIDSTFQKRGTNIETTQSYSNKPKKKVEFHESANIAPKTPIADQRKKPIYTPKTTNIVNTDINGQEFLRKARSKLSYDLFHQFLSIIKQFNNSIFDKETTIQKAHELISQSHPELFNDFQALLNQN</sequence>
<dbReference type="OrthoDB" id="5599468at2759"/>
<dbReference type="Proteomes" id="UP001149090">
    <property type="component" value="Unassembled WGS sequence"/>
</dbReference>
<reference evidence="7" key="1">
    <citation type="submission" date="2022-10" db="EMBL/GenBank/DDBJ databases">
        <title>Novel sulphate-reducing endosymbionts in the free-living metamonad Anaeramoeba.</title>
        <authorList>
            <person name="Jerlstrom-Hultqvist J."/>
            <person name="Cepicka I."/>
            <person name="Gallot-Lavallee L."/>
            <person name="Salas-Leiva D."/>
            <person name="Curtis B.A."/>
            <person name="Zahonova K."/>
            <person name="Pipaliya S."/>
            <person name="Dacks J."/>
            <person name="Roger A.J."/>
        </authorList>
    </citation>
    <scope>NUCLEOTIDE SEQUENCE</scope>
    <source>
        <strain evidence="7">BMAN</strain>
    </source>
</reference>
<dbReference type="Gene3D" id="1.20.1160.11">
    <property type="entry name" value="Paired amphipathic helix"/>
    <property type="match status" value="1"/>
</dbReference>
<dbReference type="InterPro" id="IPR058936">
    <property type="entry name" value="At4g15545-like"/>
</dbReference>
<feature type="coiled-coil region" evidence="4">
    <location>
        <begin position="29"/>
        <end position="84"/>
    </location>
</feature>
<dbReference type="PANTHER" id="PTHR47383:SF8">
    <property type="entry name" value="OS01G0768300 PROTEIN"/>
    <property type="match status" value="1"/>
</dbReference>
<evidence type="ECO:0000256" key="2">
    <source>
        <dbReference type="ARBA" id="ARBA00023242"/>
    </source>
</evidence>
<evidence type="ECO:0000313" key="8">
    <source>
        <dbReference type="Proteomes" id="UP001149090"/>
    </source>
</evidence>
<evidence type="ECO:0000313" key="7">
    <source>
        <dbReference type="EMBL" id="KAJ5068772.1"/>
    </source>
</evidence>
<accession>A0A9Q0R665</accession>
<evidence type="ECO:0000256" key="1">
    <source>
        <dbReference type="ARBA" id="ARBA00004123"/>
    </source>
</evidence>
<evidence type="ECO:0000256" key="5">
    <source>
        <dbReference type="SAM" id="MobiDB-lite"/>
    </source>
</evidence>
<dbReference type="InterPro" id="IPR036600">
    <property type="entry name" value="PAH_sf"/>
</dbReference>
<keyword evidence="2 3" id="KW-0539">Nucleus</keyword>
<feature type="domain" description="At4g15545-like C-terminal" evidence="6">
    <location>
        <begin position="258"/>
        <end position="323"/>
    </location>
</feature>
<keyword evidence="8" id="KW-1185">Reference proteome</keyword>
<feature type="region of interest" description="Disordered" evidence="5">
    <location>
        <begin position="121"/>
        <end position="162"/>
    </location>
</feature>
<dbReference type="Pfam" id="PF25972">
    <property type="entry name" value="At4g15545_C"/>
    <property type="match status" value="1"/>
</dbReference>
<dbReference type="InterPro" id="IPR058935">
    <property type="entry name" value="At4g15545-like_C"/>
</dbReference>
<name>A0A9Q0R665_ANAIG</name>
<comment type="subcellular location">
    <subcellularLocation>
        <location evidence="1 3">Nucleus</location>
    </subcellularLocation>
</comment>
<keyword evidence="4" id="KW-0175">Coiled coil</keyword>
<dbReference type="InterPro" id="IPR003822">
    <property type="entry name" value="PAH"/>
</dbReference>